<evidence type="ECO:0000313" key="1">
    <source>
        <dbReference type="EMBL" id="SDC47405.1"/>
    </source>
</evidence>
<protein>
    <recommendedName>
        <fullName evidence="3">Glycosyl hydrolases family 32 N-terminal domain-containing protein</fullName>
    </recommendedName>
</protein>
<gene>
    <name evidence="1" type="ORF">SAMN04487894_102477</name>
</gene>
<dbReference type="Gene3D" id="2.115.10.20">
    <property type="entry name" value="Glycosyl hydrolase domain, family 43"/>
    <property type="match status" value="1"/>
</dbReference>
<dbReference type="AlphaFoldDB" id="A0A1G6LXD5"/>
<organism evidence="1 2">
    <name type="scientific">Niabella drilacis (strain DSM 25811 / CCM 8410 / CCUG 62505 / LMG 26954 / E90)</name>
    <dbReference type="NCBI Taxonomy" id="1285928"/>
    <lineage>
        <taxon>Bacteria</taxon>
        <taxon>Pseudomonadati</taxon>
        <taxon>Bacteroidota</taxon>
        <taxon>Chitinophagia</taxon>
        <taxon>Chitinophagales</taxon>
        <taxon>Chitinophagaceae</taxon>
        <taxon>Niabella</taxon>
    </lineage>
</organism>
<evidence type="ECO:0008006" key="3">
    <source>
        <dbReference type="Google" id="ProtNLM"/>
    </source>
</evidence>
<dbReference type="STRING" id="1285928.SAMN04487894_102477"/>
<name>A0A1G6LXD5_NIADE</name>
<dbReference type="Proteomes" id="UP000198757">
    <property type="component" value="Unassembled WGS sequence"/>
</dbReference>
<reference evidence="2" key="1">
    <citation type="submission" date="2016-10" db="EMBL/GenBank/DDBJ databases">
        <authorList>
            <person name="Varghese N."/>
            <person name="Submissions S."/>
        </authorList>
    </citation>
    <scope>NUCLEOTIDE SEQUENCE [LARGE SCALE GENOMIC DNA]</scope>
    <source>
        <strain evidence="2">DSM 25811 / CCM 8410 / LMG 26954 / E90</strain>
    </source>
</reference>
<dbReference type="OrthoDB" id="9799605at2"/>
<dbReference type="SUPFAM" id="SSF75005">
    <property type="entry name" value="Arabinanase/levansucrase/invertase"/>
    <property type="match status" value="1"/>
</dbReference>
<dbReference type="EMBL" id="FMZO01000002">
    <property type="protein sequence ID" value="SDC47405.1"/>
    <property type="molecule type" value="Genomic_DNA"/>
</dbReference>
<accession>A0A1G6LXD5</accession>
<dbReference type="InterPro" id="IPR023296">
    <property type="entry name" value="Glyco_hydro_beta-prop_sf"/>
</dbReference>
<dbReference type="RefSeq" id="WP_090389080.1">
    <property type="nucleotide sequence ID" value="NZ_FMZO01000002.1"/>
</dbReference>
<proteinExistence type="predicted"/>
<keyword evidence="2" id="KW-1185">Reference proteome</keyword>
<evidence type="ECO:0000313" key="2">
    <source>
        <dbReference type="Proteomes" id="UP000198757"/>
    </source>
</evidence>
<sequence>MKKRSLSIAFLMAAGLAGNSGRAQEGPVLDLGNKRELFVDRYLVAQTKEVTFKLHHPHNEGPVLYFNQPWEGNFSGYGTVIKDAGLYRLYYRGIRQSGKDGAEAEVTCYAESIDGQHWKKPDLGIYEIGNSRANNVILAHVAPVTHNFSPFLDTNPETKLAYRYKALGGIKKSGLIPYVSADGIHWKPLREQPVITQGDFDSQNVAFWSAAEKQYVCYLRTSAKSGNKSFRSVSRTTSADFINWTTPEPMQFGDVPLDHLYTQQTGAYYRAPHIYVAIGARFMPGRQVVSDEQAAALKVNPAYYKDCSDAVLMTTRGGNEYHREFLESFIRPDIGLENWVSRTNYPVLNVVPTSETEMSVFMNESYAQEGAHIKRYSMRIDGFASLNAGMKEGTVLTRPFVFSGKELELNYSTSAAGALKIEVQDIKGNPIPGYTMSDAQEIIGNEIKRIASWKGNTDLSALAGTPVKLRIYLKDADLFSLKFN</sequence>